<dbReference type="Proteomes" id="UP000037069">
    <property type="component" value="Unassembled WGS sequence"/>
</dbReference>
<proteinExistence type="predicted"/>
<reference evidence="1 2" key="1">
    <citation type="journal article" date="2015" name="Nat. Commun.">
        <title>Lucilia cuprina genome unlocks parasitic fly biology to underpin future interventions.</title>
        <authorList>
            <person name="Anstead C.A."/>
            <person name="Korhonen P.K."/>
            <person name="Young N.D."/>
            <person name="Hall R.S."/>
            <person name="Jex A.R."/>
            <person name="Murali S.C."/>
            <person name="Hughes D.S."/>
            <person name="Lee S.F."/>
            <person name="Perry T."/>
            <person name="Stroehlein A.J."/>
            <person name="Ansell B.R."/>
            <person name="Breugelmans B."/>
            <person name="Hofmann A."/>
            <person name="Qu J."/>
            <person name="Dugan S."/>
            <person name="Lee S.L."/>
            <person name="Chao H."/>
            <person name="Dinh H."/>
            <person name="Han Y."/>
            <person name="Doddapaneni H.V."/>
            <person name="Worley K.C."/>
            <person name="Muzny D.M."/>
            <person name="Ioannidis P."/>
            <person name="Waterhouse R.M."/>
            <person name="Zdobnov E.M."/>
            <person name="James P.J."/>
            <person name="Bagnall N.H."/>
            <person name="Kotze A.C."/>
            <person name="Gibbs R.A."/>
            <person name="Richards S."/>
            <person name="Batterham P."/>
            <person name="Gasser R.B."/>
        </authorList>
    </citation>
    <scope>NUCLEOTIDE SEQUENCE [LARGE SCALE GENOMIC DNA]</scope>
    <source>
        <strain evidence="1 2">LS</strain>
        <tissue evidence="1">Full body</tissue>
    </source>
</reference>
<keyword evidence="2" id="KW-1185">Reference proteome</keyword>
<comment type="caution">
    <text evidence="1">The sequence shown here is derived from an EMBL/GenBank/DDBJ whole genome shotgun (WGS) entry which is preliminary data.</text>
</comment>
<gene>
    <name evidence="1" type="ORF">FF38_08493</name>
</gene>
<accession>A0A0L0CI28</accession>
<protein>
    <submittedName>
        <fullName evidence="1">Uncharacterized protein</fullName>
    </submittedName>
</protein>
<evidence type="ECO:0000313" key="1">
    <source>
        <dbReference type="EMBL" id="KNC31890.1"/>
    </source>
</evidence>
<dbReference type="AlphaFoldDB" id="A0A0L0CI28"/>
<organism evidence="1 2">
    <name type="scientific">Lucilia cuprina</name>
    <name type="common">Green bottle fly</name>
    <name type="synonym">Australian sheep blowfly</name>
    <dbReference type="NCBI Taxonomy" id="7375"/>
    <lineage>
        <taxon>Eukaryota</taxon>
        <taxon>Metazoa</taxon>
        <taxon>Ecdysozoa</taxon>
        <taxon>Arthropoda</taxon>
        <taxon>Hexapoda</taxon>
        <taxon>Insecta</taxon>
        <taxon>Pterygota</taxon>
        <taxon>Neoptera</taxon>
        <taxon>Endopterygota</taxon>
        <taxon>Diptera</taxon>
        <taxon>Brachycera</taxon>
        <taxon>Muscomorpha</taxon>
        <taxon>Oestroidea</taxon>
        <taxon>Calliphoridae</taxon>
        <taxon>Luciliinae</taxon>
        <taxon>Lucilia</taxon>
    </lineage>
</organism>
<evidence type="ECO:0000313" key="2">
    <source>
        <dbReference type="Proteomes" id="UP000037069"/>
    </source>
</evidence>
<dbReference type="EMBL" id="JRES01000370">
    <property type="protein sequence ID" value="KNC31890.1"/>
    <property type="molecule type" value="Genomic_DNA"/>
</dbReference>
<sequence>MKRADPEHNLERSPAYEITSKLLLLNTLCIHIIIQTASDNAINSVSVDNETALLFSKKIYTELDFLSILHSAQLAIYLATRLTRSFQSPWFRLHVFLGRIATLAQISGRVLTAIYNNDPSNL</sequence>
<name>A0A0L0CI28_LUCCU</name>